<reference evidence="8" key="1">
    <citation type="journal article" date="2013" name="Nature">
        <title>Pan genome of the phytoplankton Emiliania underpins its global distribution.</title>
        <authorList>
            <person name="Read B.A."/>
            <person name="Kegel J."/>
            <person name="Klute M.J."/>
            <person name="Kuo A."/>
            <person name="Lefebvre S.C."/>
            <person name="Maumus F."/>
            <person name="Mayer C."/>
            <person name="Miller J."/>
            <person name="Monier A."/>
            <person name="Salamov A."/>
            <person name="Young J."/>
            <person name="Aguilar M."/>
            <person name="Claverie J.M."/>
            <person name="Frickenhaus S."/>
            <person name="Gonzalez K."/>
            <person name="Herman E.K."/>
            <person name="Lin Y.C."/>
            <person name="Napier J."/>
            <person name="Ogata H."/>
            <person name="Sarno A.F."/>
            <person name="Shmutz J."/>
            <person name="Schroeder D."/>
            <person name="de Vargas C."/>
            <person name="Verret F."/>
            <person name="von Dassow P."/>
            <person name="Valentin K."/>
            <person name="Van de Peer Y."/>
            <person name="Wheeler G."/>
            <person name="Dacks J.B."/>
            <person name="Delwiche C.F."/>
            <person name="Dyhrman S.T."/>
            <person name="Glockner G."/>
            <person name="John U."/>
            <person name="Richards T."/>
            <person name="Worden A.Z."/>
            <person name="Zhang X."/>
            <person name="Grigoriev I.V."/>
            <person name="Allen A.E."/>
            <person name="Bidle K."/>
            <person name="Borodovsky M."/>
            <person name="Bowler C."/>
            <person name="Brownlee C."/>
            <person name="Cock J.M."/>
            <person name="Elias M."/>
            <person name="Gladyshev V.N."/>
            <person name="Groth M."/>
            <person name="Guda C."/>
            <person name="Hadaegh A."/>
            <person name="Iglesias-Rodriguez M.D."/>
            <person name="Jenkins J."/>
            <person name="Jones B.M."/>
            <person name="Lawson T."/>
            <person name="Leese F."/>
            <person name="Lindquist E."/>
            <person name="Lobanov A."/>
            <person name="Lomsadze A."/>
            <person name="Malik S.B."/>
            <person name="Marsh M.E."/>
            <person name="Mackinder L."/>
            <person name="Mock T."/>
            <person name="Mueller-Roeber B."/>
            <person name="Pagarete A."/>
            <person name="Parker M."/>
            <person name="Probert I."/>
            <person name="Quesneville H."/>
            <person name="Raines C."/>
            <person name="Rensing S.A."/>
            <person name="Riano-Pachon D.M."/>
            <person name="Richier S."/>
            <person name="Rokitta S."/>
            <person name="Shiraiwa Y."/>
            <person name="Soanes D.M."/>
            <person name="van der Giezen M."/>
            <person name="Wahlund T.M."/>
            <person name="Williams B."/>
            <person name="Wilson W."/>
            <person name="Wolfe G."/>
            <person name="Wurch L.L."/>
        </authorList>
    </citation>
    <scope>NUCLEOTIDE SEQUENCE</scope>
</reference>
<dbReference type="RefSeq" id="XP_005779725.1">
    <property type="nucleotide sequence ID" value="XM_005779668.1"/>
</dbReference>
<evidence type="ECO:0000256" key="1">
    <source>
        <dbReference type="ARBA" id="ARBA00022559"/>
    </source>
</evidence>
<evidence type="ECO:0000313" key="7">
    <source>
        <dbReference type="EnsemblProtists" id="EOD27296"/>
    </source>
</evidence>
<dbReference type="AlphaFoldDB" id="A0A0D3JUW1"/>
<feature type="domain" description="Alkyl hydroperoxide reductase subunit C/ Thiol specific antioxidant" evidence="6">
    <location>
        <begin position="17"/>
        <end position="112"/>
    </location>
</feature>
<dbReference type="GO" id="GO:0045454">
    <property type="term" value="P:cell redox homeostasis"/>
    <property type="evidence" value="ECO:0007669"/>
    <property type="project" value="TreeGrafter"/>
</dbReference>
<sequence length="164" mass="16925">MISVGEKLPKSVLSKAGLSGKKGALFFYGADDAPSCSKELSAFEGSLADFDARGVSVVGVRNGAGAKGYDGPIRVIVDDGDEMREELAIEKDLFGLLGGRETYVVDQSGTVVSVHNNQFDPKSHVTTALAAAESLPAGAPNPFEAFAEALSSLKPPELPALGGN</sequence>
<keyword evidence="8" id="KW-1185">Reference proteome</keyword>
<organism evidence="7 8">
    <name type="scientific">Emiliania huxleyi (strain CCMP1516)</name>
    <dbReference type="NCBI Taxonomy" id="280463"/>
    <lineage>
        <taxon>Eukaryota</taxon>
        <taxon>Haptista</taxon>
        <taxon>Haptophyta</taxon>
        <taxon>Prymnesiophyceae</taxon>
        <taxon>Isochrysidales</taxon>
        <taxon>Noelaerhabdaceae</taxon>
        <taxon>Emiliania</taxon>
    </lineage>
</organism>
<keyword evidence="1" id="KW-0575">Peroxidase</keyword>
<dbReference type="EnsemblProtists" id="EOD27296">
    <property type="protein sequence ID" value="EOD27296"/>
    <property type="gene ID" value="EMIHUDRAFT_443238"/>
</dbReference>
<evidence type="ECO:0000259" key="6">
    <source>
        <dbReference type="Pfam" id="PF00578"/>
    </source>
</evidence>
<dbReference type="Gene3D" id="3.40.30.10">
    <property type="entry name" value="Glutaredoxin"/>
    <property type="match status" value="1"/>
</dbReference>
<accession>A0A0D3JUW1</accession>
<dbReference type="KEGG" id="ehx:EMIHUDRAFT_443238"/>
<evidence type="ECO:0000256" key="4">
    <source>
        <dbReference type="ARBA" id="ARBA00023157"/>
    </source>
</evidence>
<dbReference type="GO" id="GO:0008379">
    <property type="term" value="F:thioredoxin peroxidase activity"/>
    <property type="evidence" value="ECO:0007669"/>
    <property type="project" value="TreeGrafter"/>
</dbReference>
<dbReference type="GO" id="GO:0005737">
    <property type="term" value="C:cytoplasm"/>
    <property type="evidence" value="ECO:0007669"/>
    <property type="project" value="TreeGrafter"/>
</dbReference>
<dbReference type="GO" id="GO:0034599">
    <property type="term" value="P:cellular response to oxidative stress"/>
    <property type="evidence" value="ECO:0007669"/>
    <property type="project" value="TreeGrafter"/>
</dbReference>
<dbReference type="InterPro" id="IPR050924">
    <property type="entry name" value="Peroxiredoxin_BCP/PrxQ"/>
</dbReference>
<dbReference type="SUPFAM" id="SSF52833">
    <property type="entry name" value="Thioredoxin-like"/>
    <property type="match status" value="1"/>
</dbReference>
<dbReference type="InterPro" id="IPR036249">
    <property type="entry name" value="Thioredoxin-like_sf"/>
</dbReference>
<proteinExistence type="predicted"/>
<dbReference type="GeneID" id="17272841"/>
<dbReference type="HOGENOM" id="CLU_1622067_0_0_1"/>
<reference evidence="7" key="2">
    <citation type="submission" date="2024-10" db="UniProtKB">
        <authorList>
            <consortium name="EnsemblProtists"/>
        </authorList>
    </citation>
    <scope>IDENTIFICATION</scope>
</reference>
<dbReference type="Pfam" id="PF00578">
    <property type="entry name" value="AhpC-TSA"/>
    <property type="match status" value="1"/>
</dbReference>
<keyword evidence="4" id="KW-1015">Disulfide bond</keyword>
<dbReference type="Proteomes" id="UP000013827">
    <property type="component" value="Unassembled WGS sequence"/>
</dbReference>
<keyword evidence="5" id="KW-0676">Redox-active center</keyword>
<evidence type="ECO:0000313" key="8">
    <source>
        <dbReference type="Proteomes" id="UP000013827"/>
    </source>
</evidence>
<dbReference type="PANTHER" id="PTHR42801:SF4">
    <property type="entry name" value="AHPC_TSA FAMILY PROTEIN"/>
    <property type="match status" value="1"/>
</dbReference>
<name>A0A0D3JUW1_EMIH1</name>
<dbReference type="PANTHER" id="PTHR42801">
    <property type="entry name" value="THIOREDOXIN-DEPENDENT PEROXIDE REDUCTASE"/>
    <property type="match status" value="1"/>
</dbReference>
<keyword evidence="2" id="KW-0049">Antioxidant</keyword>
<evidence type="ECO:0000256" key="5">
    <source>
        <dbReference type="ARBA" id="ARBA00023284"/>
    </source>
</evidence>
<dbReference type="STRING" id="2903.R1EWC7"/>
<dbReference type="PaxDb" id="2903-EOD27296"/>
<evidence type="ECO:0000256" key="2">
    <source>
        <dbReference type="ARBA" id="ARBA00022862"/>
    </source>
</evidence>
<dbReference type="InterPro" id="IPR000866">
    <property type="entry name" value="AhpC/TSA"/>
</dbReference>
<protein>
    <recommendedName>
        <fullName evidence="6">Alkyl hydroperoxide reductase subunit C/ Thiol specific antioxidant domain-containing protein</fullName>
    </recommendedName>
</protein>
<keyword evidence="3" id="KW-0560">Oxidoreductase</keyword>
<evidence type="ECO:0000256" key="3">
    <source>
        <dbReference type="ARBA" id="ARBA00023002"/>
    </source>
</evidence>
<dbReference type="eggNOG" id="KOG0855">
    <property type="taxonomic scope" value="Eukaryota"/>
</dbReference>